<organism evidence="3 4">
    <name type="scientific">Trifolium pratense</name>
    <name type="common">Red clover</name>
    <dbReference type="NCBI Taxonomy" id="57577"/>
    <lineage>
        <taxon>Eukaryota</taxon>
        <taxon>Viridiplantae</taxon>
        <taxon>Streptophyta</taxon>
        <taxon>Embryophyta</taxon>
        <taxon>Tracheophyta</taxon>
        <taxon>Spermatophyta</taxon>
        <taxon>Magnoliopsida</taxon>
        <taxon>eudicotyledons</taxon>
        <taxon>Gunneridae</taxon>
        <taxon>Pentapetalae</taxon>
        <taxon>rosids</taxon>
        <taxon>fabids</taxon>
        <taxon>Fabales</taxon>
        <taxon>Fabaceae</taxon>
        <taxon>Papilionoideae</taxon>
        <taxon>50 kb inversion clade</taxon>
        <taxon>NPAAA clade</taxon>
        <taxon>Hologalegina</taxon>
        <taxon>IRL clade</taxon>
        <taxon>Trifolieae</taxon>
        <taxon>Trifolium</taxon>
    </lineage>
</organism>
<evidence type="ECO:0000256" key="1">
    <source>
        <dbReference type="ARBA" id="ARBA00022614"/>
    </source>
</evidence>
<dbReference type="InterPro" id="IPR011713">
    <property type="entry name" value="Leu-rich_rpt_3"/>
</dbReference>
<sequence>MRCSDLEQLWEGNQAILNLKRLNLSHSKKLIRVPDLSMSPNIKE</sequence>
<evidence type="ECO:0000256" key="2">
    <source>
        <dbReference type="ARBA" id="ARBA00022737"/>
    </source>
</evidence>
<evidence type="ECO:0000313" key="4">
    <source>
        <dbReference type="Proteomes" id="UP000236291"/>
    </source>
</evidence>
<protein>
    <submittedName>
        <fullName evidence="3">Uncharacterized protein</fullName>
    </submittedName>
</protein>
<evidence type="ECO:0000313" key="3">
    <source>
        <dbReference type="EMBL" id="PNX58647.1"/>
    </source>
</evidence>
<reference evidence="3 4" key="2">
    <citation type="journal article" date="2017" name="Front. Plant Sci.">
        <title>Gene Classification and Mining of Molecular Markers Useful in Red Clover (Trifolium pratense) Breeding.</title>
        <authorList>
            <person name="Istvanek J."/>
            <person name="Dluhosova J."/>
            <person name="Dluhos P."/>
            <person name="Patkova L."/>
            <person name="Nedelnik J."/>
            <person name="Repkova J."/>
        </authorList>
    </citation>
    <scope>NUCLEOTIDE SEQUENCE [LARGE SCALE GENOMIC DNA]</scope>
    <source>
        <strain evidence="4">cv. Tatra</strain>
        <tissue evidence="3">Young leaves</tissue>
    </source>
</reference>
<dbReference type="Proteomes" id="UP000236291">
    <property type="component" value="Unassembled WGS sequence"/>
</dbReference>
<proteinExistence type="predicted"/>
<dbReference type="Pfam" id="PF07725">
    <property type="entry name" value="LRR_3"/>
    <property type="match status" value="1"/>
</dbReference>
<name>A0A2K3JX72_TRIPR</name>
<gene>
    <name evidence="3" type="ORF">L195_g051014</name>
</gene>
<comment type="caution">
    <text evidence="3">The sequence shown here is derived from an EMBL/GenBank/DDBJ whole genome shotgun (WGS) entry which is preliminary data.</text>
</comment>
<dbReference type="AlphaFoldDB" id="A0A2K3JX72"/>
<keyword evidence="1" id="KW-0433">Leucine-rich repeat</keyword>
<dbReference type="EMBL" id="ASHM01079019">
    <property type="protein sequence ID" value="PNX58647.1"/>
    <property type="molecule type" value="Genomic_DNA"/>
</dbReference>
<keyword evidence="2" id="KW-0677">Repeat</keyword>
<reference evidence="3 4" key="1">
    <citation type="journal article" date="2014" name="Am. J. Bot.">
        <title>Genome assembly and annotation for red clover (Trifolium pratense; Fabaceae).</title>
        <authorList>
            <person name="Istvanek J."/>
            <person name="Jaros M."/>
            <person name="Krenek A."/>
            <person name="Repkova J."/>
        </authorList>
    </citation>
    <scope>NUCLEOTIDE SEQUENCE [LARGE SCALE GENOMIC DNA]</scope>
    <source>
        <strain evidence="4">cv. Tatra</strain>
        <tissue evidence="3">Young leaves</tissue>
    </source>
</reference>
<accession>A0A2K3JX72</accession>
<feature type="non-terminal residue" evidence="3">
    <location>
        <position position="44"/>
    </location>
</feature>